<sequence length="134" mass="14560">MAQEGYDADGKSTAAVAMGEKRMAQEGYDADGKSTAAVAMGVAVMAVDGYDEVGRSIAARSAGAARAEKAGMFIWAPVWPKLHEWVKAHPSRTVDWTAAEKHLRREFPDIPVGAFECNSTGRTNYSRWKRLSNP</sequence>
<dbReference type="InParanoid" id="A0A2K3D923"/>
<organism evidence="1 2">
    <name type="scientific">Chlamydomonas reinhardtii</name>
    <name type="common">Chlamydomonas smithii</name>
    <dbReference type="NCBI Taxonomy" id="3055"/>
    <lineage>
        <taxon>Eukaryota</taxon>
        <taxon>Viridiplantae</taxon>
        <taxon>Chlorophyta</taxon>
        <taxon>core chlorophytes</taxon>
        <taxon>Chlorophyceae</taxon>
        <taxon>CS clade</taxon>
        <taxon>Chlamydomonadales</taxon>
        <taxon>Chlamydomonadaceae</taxon>
        <taxon>Chlamydomonas</taxon>
    </lineage>
</organism>
<reference evidence="1 2" key="1">
    <citation type="journal article" date="2007" name="Science">
        <title>The Chlamydomonas genome reveals the evolution of key animal and plant functions.</title>
        <authorList>
            <person name="Merchant S.S."/>
            <person name="Prochnik S.E."/>
            <person name="Vallon O."/>
            <person name="Harris E.H."/>
            <person name="Karpowicz S.J."/>
            <person name="Witman G.B."/>
            <person name="Terry A."/>
            <person name="Salamov A."/>
            <person name="Fritz-Laylin L.K."/>
            <person name="Marechal-Drouard L."/>
            <person name="Marshall W.F."/>
            <person name="Qu L.H."/>
            <person name="Nelson D.R."/>
            <person name="Sanderfoot A.A."/>
            <person name="Spalding M.H."/>
            <person name="Kapitonov V.V."/>
            <person name="Ren Q."/>
            <person name="Ferris P."/>
            <person name="Lindquist E."/>
            <person name="Shapiro H."/>
            <person name="Lucas S.M."/>
            <person name="Grimwood J."/>
            <person name="Schmutz J."/>
            <person name="Cardol P."/>
            <person name="Cerutti H."/>
            <person name="Chanfreau G."/>
            <person name="Chen C.L."/>
            <person name="Cognat V."/>
            <person name="Croft M.T."/>
            <person name="Dent R."/>
            <person name="Dutcher S."/>
            <person name="Fernandez E."/>
            <person name="Fukuzawa H."/>
            <person name="Gonzalez-Ballester D."/>
            <person name="Gonzalez-Halphen D."/>
            <person name="Hallmann A."/>
            <person name="Hanikenne M."/>
            <person name="Hippler M."/>
            <person name="Inwood W."/>
            <person name="Jabbari K."/>
            <person name="Kalanon M."/>
            <person name="Kuras R."/>
            <person name="Lefebvre P.A."/>
            <person name="Lemaire S.D."/>
            <person name="Lobanov A.V."/>
            <person name="Lohr M."/>
            <person name="Manuell A."/>
            <person name="Meier I."/>
            <person name="Mets L."/>
            <person name="Mittag M."/>
            <person name="Mittelmeier T."/>
            <person name="Moroney J.V."/>
            <person name="Moseley J."/>
            <person name="Napoli C."/>
            <person name="Nedelcu A.M."/>
            <person name="Niyogi K."/>
            <person name="Novoselov S.V."/>
            <person name="Paulsen I.T."/>
            <person name="Pazour G."/>
            <person name="Purton S."/>
            <person name="Ral J.P."/>
            <person name="Riano-Pachon D.M."/>
            <person name="Riekhof W."/>
            <person name="Rymarquis L."/>
            <person name="Schroda M."/>
            <person name="Stern D."/>
            <person name="Umen J."/>
            <person name="Willows R."/>
            <person name="Wilson N."/>
            <person name="Zimmer S.L."/>
            <person name="Allmer J."/>
            <person name="Balk J."/>
            <person name="Bisova K."/>
            <person name="Chen C.J."/>
            <person name="Elias M."/>
            <person name="Gendler K."/>
            <person name="Hauser C."/>
            <person name="Lamb M.R."/>
            <person name="Ledford H."/>
            <person name="Long J.C."/>
            <person name="Minagawa J."/>
            <person name="Page M.D."/>
            <person name="Pan J."/>
            <person name="Pootakham W."/>
            <person name="Roje S."/>
            <person name="Rose A."/>
            <person name="Stahlberg E."/>
            <person name="Terauchi A.M."/>
            <person name="Yang P."/>
            <person name="Ball S."/>
            <person name="Bowler C."/>
            <person name="Dieckmann C.L."/>
            <person name="Gladyshev V.N."/>
            <person name="Green P."/>
            <person name="Jorgensen R."/>
            <person name="Mayfield S."/>
            <person name="Mueller-Roeber B."/>
            <person name="Rajamani S."/>
            <person name="Sayre R.T."/>
            <person name="Brokstein P."/>
            <person name="Dubchak I."/>
            <person name="Goodstein D."/>
            <person name="Hornick L."/>
            <person name="Huang Y.W."/>
            <person name="Jhaveri J."/>
            <person name="Luo Y."/>
            <person name="Martinez D."/>
            <person name="Ngau W.C."/>
            <person name="Otillar B."/>
            <person name="Poliakov A."/>
            <person name="Porter A."/>
            <person name="Szajkowski L."/>
            <person name="Werner G."/>
            <person name="Zhou K."/>
            <person name="Grigoriev I.V."/>
            <person name="Rokhsar D.S."/>
            <person name="Grossman A.R."/>
        </authorList>
    </citation>
    <scope>NUCLEOTIDE SEQUENCE [LARGE SCALE GENOMIC DNA]</scope>
    <source>
        <strain evidence="2">CC-503</strain>
    </source>
</reference>
<gene>
    <name evidence="1" type="ORF">CHLRE_10g419250v5</name>
</gene>
<dbReference type="RefSeq" id="XP_042919834.1">
    <property type="nucleotide sequence ID" value="XM_043066437.1"/>
</dbReference>
<protein>
    <submittedName>
        <fullName evidence="1">Uncharacterized protein</fullName>
    </submittedName>
</protein>
<evidence type="ECO:0000313" key="2">
    <source>
        <dbReference type="Proteomes" id="UP000006906"/>
    </source>
</evidence>
<proteinExistence type="predicted"/>
<dbReference type="KEGG" id="cre:CHLRE_10g419250v5"/>
<accession>A0A2K3D923</accession>
<dbReference type="Proteomes" id="UP000006906">
    <property type="component" value="Chromosome 10"/>
</dbReference>
<name>A0A2K3D923_CHLRE</name>
<keyword evidence="2" id="KW-1185">Reference proteome</keyword>
<dbReference type="GeneID" id="5728308"/>
<dbReference type="Gramene" id="PNW77027">
    <property type="protein sequence ID" value="PNW77027"/>
    <property type="gene ID" value="CHLRE_10g419250v5"/>
</dbReference>
<dbReference type="AlphaFoldDB" id="A0A2K3D923"/>
<evidence type="ECO:0000313" key="1">
    <source>
        <dbReference type="EMBL" id="PNW77027.1"/>
    </source>
</evidence>
<dbReference type="EMBL" id="CM008971">
    <property type="protein sequence ID" value="PNW77027.1"/>
    <property type="molecule type" value="Genomic_DNA"/>
</dbReference>